<proteinExistence type="predicted"/>
<feature type="region of interest" description="Disordered" evidence="1">
    <location>
        <begin position="108"/>
        <end position="132"/>
    </location>
</feature>
<comment type="caution">
    <text evidence="2">The sequence shown here is derived from an EMBL/GenBank/DDBJ whole genome shotgun (WGS) entry which is preliminary data.</text>
</comment>
<dbReference type="Proteomes" id="UP001224775">
    <property type="component" value="Unassembled WGS sequence"/>
</dbReference>
<feature type="region of interest" description="Disordered" evidence="1">
    <location>
        <begin position="29"/>
        <end position="68"/>
    </location>
</feature>
<accession>A0AAD8YME3</accession>
<keyword evidence="3" id="KW-1185">Reference proteome</keyword>
<dbReference type="EMBL" id="JATAAI010000002">
    <property type="protein sequence ID" value="KAK1747937.1"/>
    <property type="molecule type" value="Genomic_DNA"/>
</dbReference>
<gene>
    <name evidence="2" type="ORF">QTG54_001900</name>
</gene>
<protein>
    <submittedName>
        <fullName evidence="2">Uncharacterized protein</fullName>
    </submittedName>
</protein>
<reference evidence="2" key="1">
    <citation type="submission" date="2023-06" db="EMBL/GenBank/DDBJ databases">
        <title>Survivors Of The Sea: Transcriptome response of Skeletonema marinoi to long-term dormancy.</title>
        <authorList>
            <person name="Pinder M.I.M."/>
            <person name="Kourtchenko O."/>
            <person name="Robertson E.K."/>
            <person name="Larsson T."/>
            <person name="Maumus F."/>
            <person name="Osuna-Cruz C.M."/>
            <person name="Vancaester E."/>
            <person name="Stenow R."/>
            <person name="Vandepoele K."/>
            <person name="Ploug H."/>
            <person name="Bruchert V."/>
            <person name="Godhe A."/>
            <person name="Topel M."/>
        </authorList>
    </citation>
    <scope>NUCLEOTIDE SEQUENCE</scope>
    <source>
        <strain evidence="2">R05AC</strain>
    </source>
</reference>
<evidence type="ECO:0000313" key="3">
    <source>
        <dbReference type="Proteomes" id="UP001224775"/>
    </source>
</evidence>
<name>A0AAD8YME3_9STRA</name>
<organism evidence="2 3">
    <name type="scientific">Skeletonema marinoi</name>
    <dbReference type="NCBI Taxonomy" id="267567"/>
    <lineage>
        <taxon>Eukaryota</taxon>
        <taxon>Sar</taxon>
        <taxon>Stramenopiles</taxon>
        <taxon>Ochrophyta</taxon>
        <taxon>Bacillariophyta</taxon>
        <taxon>Coscinodiscophyceae</taxon>
        <taxon>Thalassiosirophycidae</taxon>
        <taxon>Thalassiosirales</taxon>
        <taxon>Skeletonemataceae</taxon>
        <taxon>Skeletonema</taxon>
        <taxon>Skeletonema marinoi-dohrnii complex</taxon>
    </lineage>
</organism>
<feature type="compositionally biased region" description="Basic and acidic residues" evidence="1">
    <location>
        <begin position="41"/>
        <end position="62"/>
    </location>
</feature>
<dbReference type="AlphaFoldDB" id="A0AAD8YME3"/>
<sequence length="329" mass="37768">MTTTQAKDDQQRQQQQLFQRCHLQILRSLYKDDDGSSSSEKGLDNNKRDNTDGNETDDKAIDSEGEGPVSSEIWELIDRFLQQRREYLPQLKQQIHWNEIFAEASSRRDHFISTSSEEEQQQQQASLSRAPSLTPRNLAFSAVKRRSLSTPNSHMNLSLTPLTSNRNTMSNINSHELSEVTIPSWNFISRMVQQRQDTCTKSCDAFRSEPFLQSLLDEAKARCKVLEISLQALKKKNELEADIDHNRNKRGSTTPSSHEAKRVKFHNDENKCVTGISFFKRSEPIPKPFDHDESNQAKCSDSIMQNKIKLNLWLSLSKSVEKIIDIGNK</sequence>
<evidence type="ECO:0000313" key="2">
    <source>
        <dbReference type="EMBL" id="KAK1747937.1"/>
    </source>
</evidence>
<evidence type="ECO:0000256" key="1">
    <source>
        <dbReference type="SAM" id="MobiDB-lite"/>
    </source>
</evidence>